<accession>A0A8S5SGC1</accession>
<protein>
    <submittedName>
        <fullName evidence="2">Uncharacterized protein</fullName>
    </submittedName>
</protein>
<keyword evidence="1" id="KW-0472">Membrane</keyword>
<dbReference type="EMBL" id="BK032592">
    <property type="protein sequence ID" value="DAF50100.1"/>
    <property type="molecule type" value="Genomic_DNA"/>
</dbReference>
<name>A0A8S5SGC1_9CAUD</name>
<keyword evidence="1" id="KW-1133">Transmembrane helix</keyword>
<reference evidence="2" key="1">
    <citation type="journal article" date="2021" name="Proc. Natl. Acad. Sci. U.S.A.">
        <title>A Catalog of Tens of Thousands of Viruses from Human Metagenomes Reveals Hidden Associations with Chronic Diseases.</title>
        <authorList>
            <person name="Tisza M.J."/>
            <person name="Buck C.B."/>
        </authorList>
    </citation>
    <scope>NUCLEOTIDE SEQUENCE</scope>
    <source>
        <strain evidence="2">CtzyE57</strain>
    </source>
</reference>
<evidence type="ECO:0000313" key="2">
    <source>
        <dbReference type="EMBL" id="DAF50100.1"/>
    </source>
</evidence>
<keyword evidence="1" id="KW-0812">Transmembrane</keyword>
<organism evidence="2">
    <name type="scientific">Siphoviridae sp. ctzyE57</name>
    <dbReference type="NCBI Taxonomy" id="2827982"/>
    <lineage>
        <taxon>Viruses</taxon>
        <taxon>Duplodnaviria</taxon>
        <taxon>Heunggongvirae</taxon>
        <taxon>Uroviricota</taxon>
        <taxon>Caudoviricetes</taxon>
    </lineage>
</organism>
<proteinExistence type="predicted"/>
<evidence type="ECO:0000256" key="1">
    <source>
        <dbReference type="SAM" id="Phobius"/>
    </source>
</evidence>
<feature type="transmembrane region" description="Helical" evidence="1">
    <location>
        <begin position="7"/>
        <end position="34"/>
    </location>
</feature>
<sequence>MVKVRRVYCVVITPRISGFAAVMLHFKALLSLIIV</sequence>